<dbReference type="InterPro" id="IPR011991">
    <property type="entry name" value="ArsR-like_HTH"/>
</dbReference>
<dbReference type="Proteomes" id="UP001217500">
    <property type="component" value="Chromosome"/>
</dbReference>
<dbReference type="InterPro" id="IPR036388">
    <property type="entry name" value="WH-like_DNA-bd_sf"/>
</dbReference>
<evidence type="ECO:0000313" key="3">
    <source>
        <dbReference type="Proteomes" id="UP001217500"/>
    </source>
</evidence>
<dbReference type="PANTHER" id="PTHR37318:SF1">
    <property type="entry name" value="BSL7504 PROTEIN"/>
    <property type="match status" value="1"/>
</dbReference>
<dbReference type="KEGG" id="gso:PH603_02035"/>
<sequence>MSGFDHKKLDEVIHGRVRLAVMSYLMTARSADFTELKSALEVSDGNLSTHLKKLEDAGFVLQEKSFAGRKPQTTVRLTEAGDAAFRRYLEEIAAMLGTGRAGE</sequence>
<evidence type="ECO:0000313" key="2">
    <source>
        <dbReference type="EMBL" id="WCL54536.1"/>
    </source>
</evidence>
<reference evidence="2" key="1">
    <citation type="submission" date="2023-01" db="EMBL/GenBank/DDBJ databases">
        <title>The genome sequence of Kordiimonadaceae bacterium 6D33.</title>
        <authorList>
            <person name="Liu Y."/>
        </authorList>
    </citation>
    <scope>NUCLEOTIDE SEQUENCE</scope>
    <source>
        <strain evidence="2">6D33</strain>
    </source>
</reference>
<dbReference type="SUPFAM" id="SSF46785">
    <property type="entry name" value="Winged helix' DNA-binding domain"/>
    <property type="match status" value="1"/>
</dbReference>
<proteinExistence type="predicted"/>
<evidence type="ECO:0000259" key="1">
    <source>
        <dbReference type="Pfam" id="PF13601"/>
    </source>
</evidence>
<dbReference type="CDD" id="cd00090">
    <property type="entry name" value="HTH_ARSR"/>
    <property type="match status" value="1"/>
</dbReference>
<protein>
    <submittedName>
        <fullName evidence="2">Transcriptional regulator</fullName>
    </submittedName>
</protein>
<feature type="domain" description="Winged helix DNA-binding" evidence="1">
    <location>
        <begin position="17"/>
        <end position="94"/>
    </location>
</feature>
<dbReference type="Gene3D" id="1.10.10.10">
    <property type="entry name" value="Winged helix-like DNA-binding domain superfamily/Winged helix DNA-binding domain"/>
    <property type="match status" value="1"/>
</dbReference>
<dbReference type="AlphaFoldDB" id="A0AAE9XQJ6"/>
<dbReference type="EMBL" id="CP116805">
    <property type="protein sequence ID" value="WCL54536.1"/>
    <property type="molecule type" value="Genomic_DNA"/>
</dbReference>
<gene>
    <name evidence="2" type="ORF">PH603_02035</name>
</gene>
<dbReference type="RefSeq" id="WP_289504255.1">
    <property type="nucleotide sequence ID" value="NZ_CP116805.1"/>
</dbReference>
<dbReference type="InterPro" id="IPR027395">
    <property type="entry name" value="WH_DNA-bd_dom"/>
</dbReference>
<dbReference type="GO" id="GO:0006355">
    <property type="term" value="P:regulation of DNA-templated transcription"/>
    <property type="evidence" value="ECO:0007669"/>
    <property type="project" value="UniProtKB-ARBA"/>
</dbReference>
<dbReference type="Pfam" id="PF13601">
    <property type="entry name" value="HTH_34"/>
    <property type="match status" value="1"/>
</dbReference>
<dbReference type="PANTHER" id="PTHR37318">
    <property type="entry name" value="BSL7504 PROTEIN"/>
    <property type="match status" value="1"/>
</dbReference>
<keyword evidence="3" id="KW-1185">Reference proteome</keyword>
<accession>A0AAE9XQJ6</accession>
<name>A0AAE9XQJ6_9PROT</name>
<dbReference type="InterPro" id="IPR036390">
    <property type="entry name" value="WH_DNA-bd_sf"/>
</dbReference>
<organism evidence="2 3">
    <name type="scientific">Gimibacter soli</name>
    <dbReference type="NCBI Taxonomy" id="3024400"/>
    <lineage>
        <taxon>Bacteria</taxon>
        <taxon>Pseudomonadati</taxon>
        <taxon>Pseudomonadota</taxon>
        <taxon>Alphaproteobacteria</taxon>
        <taxon>Kordiimonadales</taxon>
        <taxon>Temperatibacteraceae</taxon>
        <taxon>Gimibacter</taxon>
    </lineage>
</organism>